<protein>
    <submittedName>
        <fullName evidence="1">Uncharacterized protein</fullName>
    </submittedName>
</protein>
<name>A0A1X0QJK0_9MICR</name>
<sequence>MSFPIVDSLCSNFSILDKSTFSFLEFLNSKIFNFPIFSIHSLIFFPFKKIAIEAISSDLNINFIQILFLYFKT</sequence>
<reference evidence="1 2" key="1">
    <citation type="journal article" date="2017" name="Environ. Microbiol.">
        <title>Decay of the glycolytic pathway and adaptation to intranuclear parasitism within Enterocytozoonidae microsporidia.</title>
        <authorList>
            <person name="Wiredu Boakye D."/>
            <person name="Jaroenlak P."/>
            <person name="Prachumwat A."/>
            <person name="Williams T.A."/>
            <person name="Bateman K.S."/>
            <person name="Itsathitphaisarn O."/>
            <person name="Sritunyalucksana K."/>
            <person name="Paszkiewicz K.H."/>
            <person name="Moore K.A."/>
            <person name="Stentiford G.D."/>
            <person name="Williams B.A."/>
        </authorList>
    </citation>
    <scope>NUCLEOTIDE SEQUENCE [LARGE SCALE GENOMIC DNA]</scope>
    <source>
        <strain evidence="2">canceri</strain>
    </source>
</reference>
<evidence type="ECO:0000313" key="1">
    <source>
        <dbReference type="EMBL" id="ORD99949.1"/>
    </source>
</evidence>
<proteinExistence type="predicted"/>
<gene>
    <name evidence="1" type="ORF">A0H76_2619</name>
</gene>
<dbReference type="EMBL" id="LTAI01000086">
    <property type="protein sequence ID" value="ORD99949.1"/>
    <property type="molecule type" value="Genomic_DNA"/>
</dbReference>
<organism evidence="1 2">
    <name type="scientific">Hepatospora eriocheir</name>
    <dbReference type="NCBI Taxonomy" id="1081669"/>
    <lineage>
        <taxon>Eukaryota</taxon>
        <taxon>Fungi</taxon>
        <taxon>Fungi incertae sedis</taxon>
        <taxon>Microsporidia</taxon>
        <taxon>Hepatosporidae</taxon>
        <taxon>Hepatospora</taxon>
    </lineage>
</organism>
<evidence type="ECO:0000313" key="2">
    <source>
        <dbReference type="Proteomes" id="UP000192501"/>
    </source>
</evidence>
<accession>A0A1X0QJK0</accession>
<dbReference type="AlphaFoldDB" id="A0A1X0QJK0"/>
<comment type="caution">
    <text evidence="1">The sequence shown here is derived from an EMBL/GenBank/DDBJ whole genome shotgun (WGS) entry which is preliminary data.</text>
</comment>
<dbReference type="VEuPathDB" id="MicrosporidiaDB:A0H76_2619"/>
<dbReference type="Proteomes" id="UP000192501">
    <property type="component" value="Unassembled WGS sequence"/>
</dbReference>